<dbReference type="Pfam" id="PF07883">
    <property type="entry name" value="Cupin_2"/>
    <property type="match status" value="1"/>
</dbReference>
<dbReference type="KEGG" id="tpla:ElP_54780"/>
<dbReference type="InterPro" id="IPR011051">
    <property type="entry name" value="RmlC_Cupin_sf"/>
</dbReference>
<dbReference type="InterPro" id="IPR013096">
    <property type="entry name" value="Cupin_2"/>
</dbReference>
<feature type="domain" description="Cupin type-2" evidence="3">
    <location>
        <begin position="54"/>
        <end position="121"/>
    </location>
</feature>
<keyword evidence="5" id="KW-1185">Reference proteome</keyword>
<organism evidence="4 5">
    <name type="scientific">Tautonia plasticadhaerens</name>
    <dbReference type="NCBI Taxonomy" id="2527974"/>
    <lineage>
        <taxon>Bacteria</taxon>
        <taxon>Pseudomonadati</taxon>
        <taxon>Planctomycetota</taxon>
        <taxon>Planctomycetia</taxon>
        <taxon>Isosphaerales</taxon>
        <taxon>Isosphaeraceae</taxon>
        <taxon>Tautonia</taxon>
    </lineage>
</organism>
<dbReference type="InterPro" id="IPR051610">
    <property type="entry name" value="GPI/OXD"/>
</dbReference>
<dbReference type="EMBL" id="CP036426">
    <property type="protein sequence ID" value="QDV37538.1"/>
    <property type="molecule type" value="Genomic_DNA"/>
</dbReference>
<dbReference type="AlphaFoldDB" id="A0A518H9K2"/>
<reference evidence="4 5" key="1">
    <citation type="submission" date="2019-02" db="EMBL/GenBank/DDBJ databases">
        <title>Deep-cultivation of Planctomycetes and their phenomic and genomic characterization uncovers novel biology.</title>
        <authorList>
            <person name="Wiegand S."/>
            <person name="Jogler M."/>
            <person name="Boedeker C."/>
            <person name="Pinto D."/>
            <person name="Vollmers J."/>
            <person name="Rivas-Marin E."/>
            <person name="Kohn T."/>
            <person name="Peeters S.H."/>
            <person name="Heuer A."/>
            <person name="Rast P."/>
            <person name="Oberbeckmann S."/>
            <person name="Bunk B."/>
            <person name="Jeske O."/>
            <person name="Meyerdierks A."/>
            <person name="Storesund J.E."/>
            <person name="Kallscheuer N."/>
            <person name="Luecker S."/>
            <person name="Lage O.M."/>
            <person name="Pohl T."/>
            <person name="Merkel B.J."/>
            <person name="Hornburger P."/>
            <person name="Mueller R.-W."/>
            <person name="Bruemmer F."/>
            <person name="Labrenz M."/>
            <person name="Spormann A.M."/>
            <person name="Op den Camp H."/>
            <person name="Overmann J."/>
            <person name="Amann R."/>
            <person name="Jetten M.S.M."/>
            <person name="Mascher T."/>
            <person name="Medema M.H."/>
            <person name="Devos D.P."/>
            <person name="Kaster A.-K."/>
            <person name="Ovreas L."/>
            <person name="Rohde M."/>
            <person name="Galperin M.Y."/>
            <person name="Jogler C."/>
        </authorList>
    </citation>
    <scope>NUCLEOTIDE SEQUENCE [LARGE SCALE GENOMIC DNA]</scope>
    <source>
        <strain evidence="4 5">ElP</strain>
    </source>
</reference>
<dbReference type="Gene3D" id="2.60.120.10">
    <property type="entry name" value="Jelly Rolls"/>
    <property type="match status" value="1"/>
</dbReference>
<name>A0A518H9K2_9BACT</name>
<dbReference type="PANTHER" id="PTHR35848:SF6">
    <property type="entry name" value="CUPIN TYPE-2 DOMAIN-CONTAINING PROTEIN"/>
    <property type="match status" value="1"/>
</dbReference>
<dbReference type="OrthoDB" id="282518at2"/>
<dbReference type="PANTHER" id="PTHR35848">
    <property type="entry name" value="OXALATE-BINDING PROTEIN"/>
    <property type="match status" value="1"/>
</dbReference>
<dbReference type="RefSeq" id="WP_145275462.1">
    <property type="nucleotide sequence ID" value="NZ_CP036426.1"/>
</dbReference>
<proteinExistence type="predicted"/>
<sequence>MGEGGERDEGPRVVIRPEERLGGSAMEQAHGGVRDLKLIYPETGFDAMTLCLGVVEIDPGHHSPLHRHRCEEVYYVVRGSGELESDGRRCPISPGCAVLNRPGVQHRVFNTGTGVLQLVVVGGVMLVPLLPRWPSASPYEVFEGSSADEHPPADSPRGAGSDPTGGPTGPAPGAAGGGR</sequence>
<evidence type="ECO:0000256" key="2">
    <source>
        <dbReference type="SAM" id="MobiDB-lite"/>
    </source>
</evidence>
<evidence type="ECO:0000259" key="3">
    <source>
        <dbReference type="Pfam" id="PF07883"/>
    </source>
</evidence>
<protein>
    <submittedName>
        <fullName evidence="4">Cupin domain protein</fullName>
    </submittedName>
</protein>
<evidence type="ECO:0000313" key="4">
    <source>
        <dbReference type="EMBL" id="QDV37538.1"/>
    </source>
</evidence>
<keyword evidence="1" id="KW-0479">Metal-binding</keyword>
<evidence type="ECO:0000256" key="1">
    <source>
        <dbReference type="ARBA" id="ARBA00022723"/>
    </source>
</evidence>
<dbReference type="Proteomes" id="UP000317835">
    <property type="component" value="Chromosome"/>
</dbReference>
<evidence type="ECO:0000313" key="5">
    <source>
        <dbReference type="Proteomes" id="UP000317835"/>
    </source>
</evidence>
<gene>
    <name evidence="4" type="ORF">ElP_54780</name>
</gene>
<feature type="region of interest" description="Disordered" evidence="2">
    <location>
        <begin position="140"/>
        <end position="179"/>
    </location>
</feature>
<dbReference type="SUPFAM" id="SSF51182">
    <property type="entry name" value="RmlC-like cupins"/>
    <property type="match status" value="1"/>
</dbReference>
<dbReference type="GO" id="GO:0046872">
    <property type="term" value="F:metal ion binding"/>
    <property type="evidence" value="ECO:0007669"/>
    <property type="project" value="UniProtKB-KW"/>
</dbReference>
<dbReference type="InterPro" id="IPR014710">
    <property type="entry name" value="RmlC-like_jellyroll"/>
</dbReference>
<accession>A0A518H9K2</accession>